<dbReference type="EMBL" id="CP080544">
    <property type="protein sequence ID" value="QYR53464.1"/>
    <property type="molecule type" value="Genomic_DNA"/>
</dbReference>
<reference evidence="3 4" key="1">
    <citation type="submission" date="2021-08" db="EMBL/GenBank/DDBJ databases">
        <title>Lysobacter sp. strain CJ11 Genome sequencing and assembly.</title>
        <authorList>
            <person name="Kim I."/>
        </authorList>
    </citation>
    <scope>NUCLEOTIDE SEQUENCE [LARGE SCALE GENOMIC DNA]</scope>
    <source>
        <strain evidence="3 4">CJ11</strain>
    </source>
</reference>
<evidence type="ECO:0000256" key="2">
    <source>
        <dbReference type="HAMAP-Rule" id="MF_00758"/>
    </source>
</evidence>
<dbReference type="Proteomes" id="UP000824755">
    <property type="component" value="Chromosome"/>
</dbReference>
<dbReference type="Pfam" id="PF02622">
    <property type="entry name" value="DUF179"/>
    <property type="match status" value="1"/>
</dbReference>
<name>A0ABX8WRK0_9GAMM</name>
<dbReference type="SUPFAM" id="SSF143456">
    <property type="entry name" value="VC0467-like"/>
    <property type="match status" value="1"/>
</dbReference>
<dbReference type="PANTHER" id="PTHR30327:SF1">
    <property type="entry name" value="UPF0301 PROTEIN YQGE"/>
    <property type="match status" value="1"/>
</dbReference>
<keyword evidence="4" id="KW-1185">Reference proteome</keyword>
<dbReference type="Gene3D" id="3.40.1740.10">
    <property type="entry name" value="VC0467-like"/>
    <property type="match status" value="1"/>
</dbReference>
<dbReference type="HAMAP" id="MF_00758">
    <property type="entry name" value="UPF0301"/>
    <property type="match status" value="1"/>
</dbReference>
<evidence type="ECO:0000313" key="4">
    <source>
        <dbReference type="Proteomes" id="UP000824755"/>
    </source>
</evidence>
<evidence type="ECO:0000256" key="1">
    <source>
        <dbReference type="ARBA" id="ARBA00009600"/>
    </source>
</evidence>
<comment type="similarity">
    <text evidence="1 2">Belongs to the UPF0301 (AlgH) family.</text>
</comment>
<protein>
    <recommendedName>
        <fullName evidence="2">UPF0301 protein H8L67_02845</fullName>
    </recommendedName>
</protein>
<evidence type="ECO:0000313" key="3">
    <source>
        <dbReference type="EMBL" id="QYR53464.1"/>
    </source>
</evidence>
<organism evidence="3 4">
    <name type="scientific">Lysobacter soyae</name>
    <dbReference type="NCBI Taxonomy" id="2764185"/>
    <lineage>
        <taxon>Bacteria</taxon>
        <taxon>Pseudomonadati</taxon>
        <taxon>Pseudomonadota</taxon>
        <taxon>Gammaproteobacteria</taxon>
        <taxon>Lysobacterales</taxon>
        <taxon>Lysobacteraceae</taxon>
        <taxon>Lysobacter</taxon>
    </lineage>
</organism>
<sequence length="187" mass="20162">MSNTASLANQLLVAVPSLDDPAFSQSVALVCQHDSNGAMALVVNRPSDMLMGELLQQIEVRTENETLRMHHVLQGGPVHIERGFVLHAGEAAWESSVALGNGLALTTSRDILESIANGTGPEQSLIALGYASWAPGQLEQELADNSWIVVNADKQLLFEVPIEDRWRTATGRLGFDPIQMTGYSGRA</sequence>
<dbReference type="InterPro" id="IPR003774">
    <property type="entry name" value="AlgH-like"/>
</dbReference>
<dbReference type="RefSeq" id="WP_220380280.1">
    <property type="nucleotide sequence ID" value="NZ_CP080544.1"/>
</dbReference>
<dbReference type="NCBIfam" id="NF001266">
    <property type="entry name" value="PRK00228.1-1"/>
    <property type="match status" value="1"/>
</dbReference>
<proteinExistence type="inferred from homology"/>
<dbReference type="PANTHER" id="PTHR30327">
    <property type="entry name" value="UNCHARACTERIZED PROTEIN YQGE"/>
    <property type="match status" value="1"/>
</dbReference>
<gene>
    <name evidence="3" type="ORF">H8L67_02845</name>
</gene>
<accession>A0ABX8WRK0</accession>